<sequence>MAEAKCDNIQMKDDMYGQREWKSFIFKPAEPENYRDILEHMRTSFYRDEPLNYLTGYSEEKAKDMDTMIMEYFQDGLSHIVLEKETNQIAGARIIAIHKRENADTPRVMESAEMKKIWPFLHQLDEDSNIFKLYPDMDSYVELFMASVDRRFRGQGLATEMYESAIPFLKSRGFRLVKSCFTSPFTQRIGKNLGFRELSRRYFRDYRDESGEVVFTNADDKDEAVVGALEL</sequence>
<dbReference type="SUPFAM" id="SSF55729">
    <property type="entry name" value="Acyl-CoA N-acyltransferases (Nat)"/>
    <property type="match status" value="1"/>
</dbReference>
<dbReference type="PANTHER" id="PTHR20905">
    <property type="entry name" value="N-ACETYLTRANSFERASE-RELATED"/>
    <property type="match status" value="1"/>
</dbReference>
<dbReference type="PROSITE" id="PS51186">
    <property type="entry name" value="GNAT"/>
    <property type="match status" value="1"/>
</dbReference>
<dbReference type="InterPro" id="IPR016181">
    <property type="entry name" value="Acyl_CoA_acyltransferase"/>
</dbReference>
<organism evidence="2 3">
    <name type="scientific">Orchesella dallaii</name>
    <dbReference type="NCBI Taxonomy" id="48710"/>
    <lineage>
        <taxon>Eukaryota</taxon>
        <taxon>Metazoa</taxon>
        <taxon>Ecdysozoa</taxon>
        <taxon>Arthropoda</taxon>
        <taxon>Hexapoda</taxon>
        <taxon>Collembola</taxon>
        <taxon>Entomobryomorpha</taxon>
        <taxon>Entomobryoidea</taxon>
        <taxon>Orchesellidae</taxon>
        <taxon>Orchesellinae</taxon>
        <taxon>Orchesella</taxon>
    </lineage>
</organism>
<gene>
    <name evidence="2" type="ORF">ODALV1_LOCUS2910</name>
</gene>
<protein>
    <recommendedName>
        <fullName evidence="1">N-acetyltransferase domain-containing protein</fullName>
    </recommendedName>
</protein>
<dbReference type="Gene3D" id="3.40.630.30">
    <property type="match status" value="1"/>
</dbReference>
<dbReference type="PANTHER" id="PTHR20905:SF32">
    <property type="entry name" value="ARYLALKYLAMINE N-ACETYLTRANSFERASE-LIKE 7, ISOFORM A"/>
    <property type="match status" value="1"/>
</dbReference>
<comment type="caution">
    <text evidence="2">The sequence shown here is derived from an EMBL/GenBank/DDBJ whole genome shotgun (WGS) entry which is preliminary data.</text>
</comment>
<dbReference type="CDD" id="cd04301">
    <property type="entry name" value="NAT_SF"/>
    <property type="match status" value="1"/>
</dbReference>
<keyword evidence="3" id="KW-1185">Reference proteome</keyword>
<proteinExistence type="predicted"/>
<reference evidence="2 3" key="1">
    <citation type="submission" date="2024-08" db="EMBL/GenBank/DDBJ databases">
        <authorList>
            <person name="Cucini C."/>
            <person name="Frati F."/>
        </authorList>
    </citation>
    <scope>NUCLEOTIDE SEQUENCE [LARGE SCALE GENOMIC DNA]</scope>
</reference>
<name>A0ABP1PTC5_9HEXA</name>
<dbReference type="Pfam" id="PF00583">
    <property type="entry name" value="Acetyltransf_1"/>
    <property type="match status" value="1"/>
</dbReference>
<dbReference type="Proteomes" id="UP001642540">
    <property type="component" value="Unassembled WGS sequence"/>
</dbReference>
<dbReference type="EMBL" id="CAXLJM020000007">
    <property type="protein sequence ID" value="CAL8074508.1"/>
    <property type="molecule type" value="Genomic_DNA"/>
</dbReference>
<feature type="domain" description="N-acetyltransferase" evidence="1">
    <location>
        <begin position="24"/>
        <end position="220"/>
    </location>
</feature>
<evidence type="ECO:0000259" key="1">
    <source>
        <dbReference type="PROSITE" id="PS51186"/>
    </source>
</evidence>
<dbReference type="InterPro" id="IPR000182">
    <property type="entry name" value="GNAT_dom"/>
</dbReference>
<accession>A0ABP1PTC5</accession>
<evidence type="ECO:0000313" key="2">
    <source>
        <dbReference type="EMBL" id="CAL8074508.1"/>
    </source>
</evidence>
<evidence type="ECO:0000313" key="3">
    <source>
        <dbReference type="Proteomes" id="UP001642540"/>
    </source>
</evidence>